<dbReference type="Pfam" id="PF00895">
    <property type="entry name" value="ATP-synt_8"/>
    <property type="match status" value="1"/>
</dbReference>
<evidence type="ECO:0000256" key="3">
    <source>
        <dbReference type="ARBA" id="ARBA00011291"/>
    </source>
</evidence>
<keyword evidence="8 13" id="KW-1133">Transmembrane helix</keyword>
<keyword evidence="10 12" id="KW-0496">Mitochondrion</keyword>
<comment type="subcellular location">
    <subcellularLocation>
        <location evidence="1 12">Mitochondrion membrane</location>
        <topology evidence="1 12">Single-pass membrane protein</topology>
    </subcellularLocation>
</comment>
<keyword evidence="11 13" id="KW-0472">Membrane</keyword>
<evidence type="ECO:0000256" key="6">
    <source>
        <dbReference type="ARBA" id="ARBA00022692"/>
    </source>
</evidence>
<evidence type="ECO:0000256" key="12">
    <source>
        <dbReference type="RuleBase" id="RU003661"/>
    </source>
</evidence>
<evidence type="ECO:0000256" key="5">
    <source>
        <dbReference type="ARBA" id="ARBA00022547"/>
    </source>
</evidence>
<evidence type="ECO:0000256" key="7">
    <source>
        <dbReference type="ARBA" id="ARBA00022781"/>
    </source>
</evidence>
<evidence type="ECO:0000256" key="10">
    <source>
        <dbReference type="ARBA" id="ARBA00023128"/>
    </source>
</evidence>
<reference evidence="14" key="1">
    <citation type="submission" date="2020-10" db="EMBL/GenBank/DDBJ databases">
        <title>The complete mitochondrial genome of Gampsocleis fletcheri.</title>
        <authorList>
            <person name="Zhou Z.J."/>
        </authorList>
    </citation>
    <scope>NUCLEOTIDE SEQUENCE</scope>
</reference>
<evidence type="ECO:0000256" key="4">
    <source>
        <dbReference type="ARBA" id="ARBA00022448"/>
    </source>
</evidence>
<keyword evidence="5 12" id="KW-0138">CF(0)</keyword>
<keyword evidence="6 12" id="KW-0812">Transmembrane</keyword>
<dbReference type="GO" id="GO:0015986">
    <property type="term" value="P:proton motive force-driven ATP synthesis"/>
    <property type="evidence" value="ECO:0007669"/>
    <property type="project" value="InterPro"/>
</dbReference>
<dbReference type="InterPro" id="IPR001421">
    <property type="entry name" value="ATP8_metazoa"/>
</dbReference>
<feature type="transmembrane region" description="Helical" evidence="13">
    <location>
        <begin position="9"/>
        <end position="31"/>
    </location>
</feature>
<evidence type="ECO:0000256" key="8">
    <source>
        <dbReference type="ARBA" id="ARBA00022989"/>
    </source>
</evidence>
<dbReference type="EMBL" id="MW092767">
    <property type="protein sequence ID" value="QPJ79439.1"/>
    <property type="molecule type" value="Genomic_DNA"/>
</dbReference>
<evidence type="ECO:0000256" key="1">
    <source>
        <dbReference type="ARBA" id="ARBA00004304"/>
    </source>
</evidence>
<evidence type="ECO:0000256" key="13">
    <source>
        <dbReference type="SAM" id="Phobius"/>
    </source>
</evidence>
<evidence type="ECO:0000313" key="14">
    <source>
        <dbReference type="EMBL" id="QPJ79439.1"/>
    </source>
</evidence>
<dbReference type="GO" id="GO:0015078">
    <property type="term" value="F:proton transmembrane transporter activity"/>
    <property type="evidence" value="ECO:0007669"/>
    <property type="project" value="InterPro"/>
</dbReference>
<keyword evidence="9 12" id="KW-0406">Ion transport</keyword>
<evidence type="ECO:0000256" key="11">
    <source>
        <dbReference type="ARBA" id="ARBA00023136"/>
    </source>
</evidence>
<comment type="subunit">
    <text evidence="3">F-type ATPases have 2 components, CF(1) - the catalytic core - and CF(0) - the membrane proton channel.</text>
</comment>
<evidence type="ECO:0000256" key="9">
    <source>
        <dbReference type="ARBA" id="ARBA00023065"/>
    </source>
</evidence>
<organism evidence="14">
    <name type="scientific">Gampsocleis gratiosa gratiosa</name>
    <dbReference type="NCBI Taxonomy" id="2792004"/>
    <lineage>
        <taxon>Eukaryota</taxon>
        <taxon>Metazoa</taxon>
        <taxon>Ecdysozoa</taxon>
        <taxon>Arthropoda</taxon>
        <taxon>Hexapoda</taxon>
        <taxon>Insecta</taxon>
        <taxon>Pterygota</taxon>
        <taxon>Neoptera</taxon>
        <taxon>Polyneoptera</taxon>
        <taxon>Orthoptera</taxon>
        <taxon>Ensifera</taxon>
        <taxon>Tettigoniidea</taxon>
        <taxon>Tettigonioidea</taxon>
        <taxon>Tettigoniidae</taxon>
        <taxon>Tettigoniinae</taxon>
        <taxon>Gampsocleis</taxon>
    </lineage>
</organism>
<proteinExistence type="inferred from homology"/>
<evidence type="ECO:0000256" key="2">
    <source>
        <dbReference type="ARBA" id="ARBA00008892"/>
    </source>
</evidence>
<gene>
    <name evidence="14" type="primary">ATP8</name>
</gene>
<geneLocation type="mitochondrion" evidence="14"/>
<name>A0A7T0CR72_GAMGR</name>
<keyword evidence="7 12" id="KW-0375">Hydrogen ion transport</keyword>
<dbReference type="GO" id="GO:0031966">
    <property type="term" value="C:mitochondrial membrane"/>
    <property type="evidence" value="ECO:0007669"/>
    <property type="project" value="UniProtKB-SubCell"/>
</dbReference>
<dbReference type="AlphaFoldDB" id="A0A7T0CR72"/>
<dbReference type="GO" id="GO:0045259">
    <property type="term" value="C:proton-transporting ATP synthase complex"/>
    <property type="evidence" value="ECO:0007669"/>
    <property type="project" value="UniProtKB-KW"/>
</dbReference>
<sequence length="53" mass="6390">MPQMMPMNWLFLFMMFSASLILFAIMNYFIFNYHIPTPTDNPSLTPTPLTWKW</sequence>
<keyword evidence="4 12" id="KW-0813">Transport</keyword>
<protein>
    <recommendedName>
        <fullName evidence="12">ATP synthase complex subunit 8</fullName>
    </recommendedName>
</protein>
<comment type="similarity">
    <text evidence="2 12">Belongs to the ATPase protein 8 family.</text>
</comment>
<accession>A0A7T0CR72</accession>